<proteinExistence type="predicted"/>
<organism evidence="1 2">
    <name type="scientific">Erwinia phage pEp_SNUABM_08</name>
    <dbReference type="NCBI Taxonomy" id="2593268"/>
    <lineage>
        <taxon>Viruses</taxon>
        <taxon>Duplodnaviria</taxon>
        <taxon>Heunggongvirae</taxon>
        <taxon>Uroviricota</taxon>
        <taxon>Caudoviricetes</taxon>
        <taxon>Casjensviridae</taxon>
        <taxon>Gwanakrovirus</taxon>
        <taxon>Gwanakrovirus SNUABM08</taxon>
    </lineage>
</organism>
<protein>
    <submittedName>
        <fullName evidence="1">Uncharacterized protein</fullName>
    </submittedName>
</protein>
<name>A0A5J6DA90_9CAUD</name>
<evidence type="ECO:0000313" key="2">
    <source>
        <dbReference type="Proteomes" id="UP000325507"/>
    </source>
</evidence>
<keyword evidence="2" id="KW-1185">Reference proteome</keyword>
<evidence type="ECO:0000313" key="1">
    <source>
        <dbReference type="EMBL" id="QEQ94789.1"/>
    </source>
</evidence>
<dbReference type="Proteomes" id="UP000325507">
    <property type="component" value="Segment"/>
</dbReference>
<accession>A0A5J6DA90</accession>
<reference evidence="1 2" key="1">
    <citation type="submission" date="2019-07" db="EMBL/GenBank/DDBJ databases">
        <title>Complete genome sequence of bacteriophage infecting Erwinia pyrifoliae.</title>
        <authorList>
            <person name="Kim S.G."/>
            <person name="Park S.C."/>
        </authorList>
    </citation>
    <scope>NUCLEOTIDE SEQUENCE [LARGE SCALE GENOMIC DNA]</scope>
</reference>
<gene>
    <name evidence="1" type="ORF">pEpSNUABM08_42</name>
</gene>
<dbReference type="EMBL" id="MN184886">
    <property type="protein sequence ID" value="QEQ94789.1"/>
    <property type="molecule type" value="Genomic_DNA"/>
</dbReference>
<sequence>MNLAQNLDSVLLRNGSDRHLNEVLAVLAKHGYGKSDSQETPTVFAHRVDNAIRNCDNRFHKEVHEVLKKAGYIMPRPFPKTSLLLDLSGLPVPLQEVFKTFTDLMLCGLQKGEKRLNEADPLEDDVWKSWDESCFTREEALALALKNVSKGQYADAANFLMFMCGRGWEVTEDMLPLRIEVNGARIPLMRPAAKKPNTGFHVQTHGRDIPEPYISRLKDELYEGKLHWIRSVRGYDDLFNVLALAYDQAARGKGKERHANDKPFNQQPLMQLADKFGTGFLLGQASKKLEECTVLPYGQDVKEILGAIVYSCAAVMHLELEAERNSRPDDFNGDM</sequence>